<dbReference type="RefSeq" id="WP_106128032.1">
    <property type="nucleotide sequence ID" value="NZ_PVZG01000009.1"/>
</dbReference>
<dbReference type="Gene3D" id="3.40.50.2000">
    <property type="entry name" value="Glycogen Phosphorylase B"/>
    <property type="match status" value="2"/>
</dbReference>
<dbReference type="OrthoDB" id="9806887at2"/>
<name>A0A2T0S3B6_9ACTN</name>
<organism evidence="1 2">
    <name type="scientific">Pseudosporangium ferrugineum</name>
    <dbReference type="NCBI Taxonomy" id="439699"/>
    <lineage>
        <taxon>Bacteria</taxon>
        <taxon>Bacillati</taxon>
        <taxon>Actinomycetota</taxon>
        <taxon>Actinomycetes</taxon>
        <taxon>Micromonosporales</taxon>
        <taxon>Micromonosporaceae</taxon>
        <taxon>Pseudosporangium</taxon>
    </lineage>
</organism>
<keyword evidence="2" id="KW-1185">Reference proteome</keyword>
<dbReference type="GO" id="GO:0016758">
    <property type="term" value="F:hexosyltransferase activity"/>
    <property type="evidence" value="ECO:0007669"/>
    <property type="project" value="TreeGrafter"/>
</dbReference>
<proteinExistence type="predicted"/>
<dbReference type="InterPro" id="IPR050194">
    <property type="entry name" value="Glycosyltransferase_grp1"/>
</dbReference>
<evidence type="ECO:0000313" key="1">
    <source>
        <dbReference type="EMBL" id="PRY27918.1"/>
    </source>
</evidence>
<dbReference type="EMBL" id="PVZG01000009">
    <property type="protein sequence ID" value="PRY27918.1"/>
    <property type="molecule type" value="Genomic_DNA"/>
</dbReference>
<comment type="caution">
    <text evidence="1">The sequence shown here is derived from an EMBL/GenBank/DDBJ whole genome shotgun (WGS) entry which is preliminary data.</text>
</comment>
<gene>
    <name evidence="1" type="ORF">CLV70_10972</name>
</gene>
<dbReference type="PANTHER" id="PTHR45947:SF3">
    <property type="entry name" value="SULFOQUINOVOSYL TRANSFERASE SQD2"/>
    <property type="match status" value="1"/>
</dbReference>
<dbReference type="Proteomes" id="UP000239209">
    <property type="component" value="Unassembled WGS sequence"/>
</dbReference>
<dbReference type="Pfam" id="PF13692">
    <property type="entry name" value="Glyco_trans_1_4"/>
    <property type="match status" value="1"/>
</dbReference>
<reference evidence="1 2" key="1">
    <citation type="submission" date="2018-03" db="EMBL/GenBank/DDBJ databases">
        <title>Genomic Encyclopedia of Archaeal and Bacterial Type Strains, Phase II (KMG-II): from individual species to whole genera.</title>
        <authorList>
            <person name="Goeker M."/>
        </authorList>
    </citation>
    <scope>NUCLEOTIDE SEQUENCE [LARGE SCALE GENOMIC DNA]</scope>
    <source>
        <strain evidence="1 2">DSM 45348</strain>
    </source>
</reference>
<protein>
    <submittedName>
        <fullName evidence="1">Glycosyltransferase involved in cell wall biosynthesis</fullName>
    </submittedName>
</protein>
<dbReference type="SUPFAM" id="SSF53756">
    <property type="entry name" value="UDP-Glycosyltransferase/glycogen phosphorylase"/>
    <property type="match status" value="1"/>
</dbReference>
<keyword evidence="1" id="KW-0808">Transferase</keyword>
<dbReference type="PANTHER" id="PTHR45947">
    <property type="entry name" value="SULFOQUINOVOSYL TRANSFERASE SQD2"/>
    <property type="match status" value="1"/>
</dbReference>
<dbReference type="AlphaFoldDB" id="A0A2T0S3B6"/>
<accession>A0A2T0S3B6</accession>
<evidence type="ECO:0000313" key="2">
    <source>
        <dbReference type="Proteomes" id="UP000239209"/>
    </source>
</evidence>
<sequence>MRVVVPVEARFDRTPDGRVWGLTPPTRSFWDRYLAVFDHVRVVARVRDVPAPPAGALRVDGDDVEVWPVPWYRGPGEYLTRAAAVRRAVRGAAGPSDAVIARVPSAVAGPLIAARREAGLPYALEVVGDPHEVFGPGVVAHPLRPLLRAWYTRNLRAQCREAAAVAYVTEHVLQLRYPASPTVVTAGYSSVDLPESAFAAAPRGGIPAPLAPVLVSIGSLDQLYKGIDTLIEAVAVLRGRGTAVRLVHAGDGRFRAALERLAAARGVADRVRFTGLLPTGAAVRDLLDAADLFVMPSRTEGQGRALIEAMARGLPAVGSAVGGIPEALDPADLTPPDDPAALAEAIQAFLTDPPRLAAASARNLARARDFAAATLAPRRTDFYTAVRRTCAAAPGRARR</sequence>
<dbReference type="CDD" id="cd03801">
    <property type="entry name" value="GT4_PimA-like"/>
    <property type="match status" value="1"/>
</dbReference>